<name>A0A4Y9FE53_9DEIN</name>
<keyword evidence="1" id="KW-0175">Coiled coil</keyword>
<feature type="coiled-coil region" evidence="1">
    <location>
        <begin position="70"/>
        <end position="286"/>
    </location>
</feature>
<dbReference type="PANTHER" id="PTHR45615:SF80">
    <property type="entry name" value="GRIP DOMAIN-CONTAINING PROTEIN"/>
    <property type="match status" value="1"/>
</dbReference>
<sequence length="475" mass="53033">MTFWALLILILLLSALVAYLGDRVAKWAGKRHYRLFGLRPRQTATLVAVFTGVGIALFSYLGFLLVFREAREVILEAQAIRAERDQLRRERQVLLEAKAAMEAEASRALAELNALREERKTLIQALEQAGAVKKRLEEEAEALASQLKALEGEQETLAKKRAALEAERQTLARLLEERSRELADKTAELSAKARELKALEERLTALQEAVRRAEAEKARFSEERRRLQGEVLQALARLEEARRQRQALAQEVEALKLSLSRAREELRQTEERVRNLLVQAEVLQGERSQLAQSLLRLSQGLYLGEVRLGVEEGKEALERVAERRALLQGFRGVELLDLPLGPGLAVLEGAGYREGRLLVRVRFYPERKAFAAGEVLAARTVLLSTPARNQEVLEALGEAVRQKLLQAGYAPEYATFPSPEELARGLSLLQGKRGVVRVGVVAAKDLWTTERPLLSFQLLGGPPGPEVPVPTQKVP</sequence>
<dbReference type="RefSeq" id="WP_135259950.1">
    <property type="nucleotide sequence ID" value="NZ_SJZF01000006.1"/>
</dbReference>
<accession>A0A4Y9FE53</accession>
<organism evidence="3 4">
    <name type="scientific">Thermus tengchongensis</name>
    <dbReference type="NCBI Taxonomy" id="1214928"/>
    <lineage>
        <taxon>Bacteria</taxon>
        <taxon>Thermotogati</taxon>
        <taxon>Deinococcota</taxon>
        <taxon>Deinococci</taxon>
        <taxon>Thermales</taxon>
        <taxon>Thermaceae</taxon>
        <taxon>Thermus</taxon>
    </lineage>
</organism>
<comment type="caution">
    <text evidence="3">The sequence shown here is derived from an EMBL/GenBank/DDBJ whole genome shotgun (WGS) entry which is preliminary data.</text>
</comment>
<keyword evidence="2" id="KW-0812">Transmembrane</keyword>
<evidence type="ECO:0000313" key="4">
    <source>
        <dbReference type="Proteomes" id="UP000297668"/>
    </source>
</evidence>
<dbReference type="Proteomes" id="UP000297668">
    <property type="component" value="Unassembled WGS sequence"/>
</dbReference>
<evidence type="ECO:0000256" key="2">
    <source>
        <dbReference type="SAM" id="Phobius"/>
    </source>
</evidence>
<feature type="transmembrane region" description="Helical" evidence="2">
    <location>
        <begin position="44"/>
        <end position="67"/>
    </location>
</feature>
<proteinExistence type="predicted"/>
<keyword evidence="2" id="KW-1133">Transmembrane helix</keyword>
<gene>
    <name evidence="3" type="ORF">E0687_04945</name>
</gene>
<protein>
    <submittedName>
        <fullName evidence="3">DUF3084 domain-containing protein</fullName>
    </submittedName>
</protein>
<dbReference type="InterPro" id="IPR021435">
    <property type="entry name" value="DUF3084"/>
</dbReference>
<evidence type="ECO:0000256" key="1">
    <source>
        <dbReference type="SAM" id="Coils"/>
    </source>
</evidence>
<keyword evidence="2" id="KW-0472">Membrane</keyword>
<reference evidence="3 4" key="1">
    <citation type="submission" date="2019-03" db="EMBL/GenBank/DDBJ databases">
        <title>Thermus tengchongensis species for the arsenic transformation mechanism.</title>
        <authorList>
            <person name="Yuan G.C."/>
        </authorList>
    </citation>
    <scope>NUCLEOTIDE SEQUENCE [LARGE SCALE GENOMIC DNA]</scope>
    <source>
        <strain evidence="3 4">15W</strain>
    </source>
</reference>
<dbReference type="AlphaFoldDB" id="A0A4Y9FE53"/>
<evidence type="ECO:0000313" key="3">
    <source>
        <dbReference type="EMBL" id="TFU26789.1"/>
    </source>
</evidence>
<dbReference type="Pfam" id="PF11283">
    <property type="entry name" value="DUF3084"/>
    <property type="match status" value="1"/>
</dbReference>
<dbReference type="PANTHER" id="PTHR45615">
    <property type="entry name" value="MYOSIN HEAVY CHAIN, NON-MUSCLE"/>
    <property type="match status" value="1"/>
</dbReference>
<dbReference type="EMBL" id="SJZF01000006">
    <property type="protein sequence ID" value="TFU26789.1"/>
    <property type="molecule type" value="Genomic_DNA"/>
</dbReference>